<accession>V4TWN9</accession>
<sequence length="185" mass="21736">MGNRLLDSLPQNEKIDFLLIGLVEHHSIKTGSLGDHLSYTLRYLAHRPLPFVIKHNGYDINGFYIVTRDQDSSRVTQNSIASFDWVQNSCVKKHELGFILVDLNKLGYKYDLFILTSQAKQVLYVNDHIQTKWYILCHMPTKSNPNQINEDEKISRVNKNMRALNKSNHRLMHRIRSFERLNRQE</sequence>
<feature type="domain" description="DUF4216" evidence="1">
    <location>
        <begin position="83"/>
        <end position="135"/>
    </location>
</feature>
<proteinExistence type="predicted"/>
<dbReference type="Pfam" id="PF13952">
    <property type="entry name" value="DUF4216"/>
    <property type="match status" value="1"/>
</dbReference>
<dbReference type="InterPro" id="IPR025312">
    <property type="entry name" value="DUF4216"/>
</dbReference>
<gene>
    <name evidence="2" type="ORF">CICLE_v10010554mg</name>
</gene>
<name>V4TWN9_CITCL</name>
<evidence type="ECO:0000313" key="2">
    <source>
        <dbReference type="EMBL" id="ESR65013.1"/>
    </source>
</evidence>
<keyword evidence="3" id="KW-1185">Reference proteome</keyword>
<reference evidence="2 3" key="1">
    <citation type="submission" date="2013-10" db="EMBL/GenBank/DDBJ databases">
        <authorList>
            <consortium name="International Citrus Genome Consortium"/>
            <person name="Jenkins J."/>
            <person name="Schmutz J."/>
            <person name="Prochnik S."/>
            <person name="Rokhsar D."/>
            <person name="Gmitter F."/>
            <person name="Ollitrault P."/>
            <person name="Machado M."/>
            <person name="Talon M."/>
            <person name="Wincker P."/>
            <person name="Jaillon O."/>
            <person name="Morgante M."/>
        </authorList>
    </citation>
    <scope>NUCLEOTIDE SEQUENCE</scope>
    <source>
        <strain evidence="3">cv. Clemenules</strain>
    </source>
</reference>
<dbReference type="KEGG" id="cic:CICLE_v10010554mg"/>
<evidence type="ECO:0000313" key="3">
    <source>
        <dbReference type="Proteomes" id="UP000030687"/>
    </source>
</evidence>
<dbReference type="Gramene" id="ESR65013">
    <property type="protein sequence ID" value="ESR65013"/>
    <property type="gene ID" value="CICLE_v10010554mg"/>
</dbReference>
<organism evidence="2 3">
    <name type="scientific">Citrus clementina</name>
    <name type="common">Clementine</name>
    <name type="synonym">Citrus deliciosa x Citrus sinensis</name>
    <dbReference type="NCBI Taxonomy" id="85681"/>
    <lineage>
        <taxon>Eukaryota</taxon>
        <taxon>Viridiplantae</taxon>
        <taxon>Streptophyta</taxon>
        <taxon>Embryophyta</taxon>
        <taxon>Tracheophyta</taxon>
        <taxon>Spermatophyta</taxon>
        <taxon>Magnoliopsida</taxon>
        <taxon>eudicotyledons</taxon>
        <taxon>Gunneridae</taxon>
        <taxon>Pentapetalae</taxon>
        <taxon>rosids</taxon>
        <taxon>malvids</taxon>
        <taxon>Sapindales</taxon>
        <taxon>Rutaceae</taxon>
        <taxon>Aurantioideae</taxon>
        <taxon>Citrus</taxon>
    </lineage>
</organism>
<dbReference type="PANTHER" id="PTHR48258">
    <property type="entry name" value="DUF4218 DOMAIN-CONTAINING PROTEIN-RELATED"/>
    <property type="match status" value="1"/>
</dbReference>
<protein>
    <recommendedName>
        <fullName evidence="1">DUF4216 domain-containing protein</fullName>
    </recommendedName>
</protein>
<evidence type="ECO:0000259" key="1">
    <source>
        <dbReference type="Pfam" id="PF13952"/>
    </source>
</evidence>
<dbReference type="AlphaFoldDB" id="V4TWN9"/>
<dbReference type="Proteomes" id="UP000030687">
    <property type="component" value="Unassembled WGS sequence"/>
</dbReference>
<dbReference type="PANTHER" id="PTHR48258:SF3">
    <property type="entry name" value="FK506-BINDING PROTEIN 4-LIKE ISOFORM X1"/>
    <property type="match status" value="1"/>
</dbReference>
<dbReference type="EMBL" id="KI535697">
    <property type="protein sequence ID" value="ESR65013.1"/>
    <property type="molecule type" value="Genomic_DNA"/>
</dbReference>
<dbReference type="InParanoid" id="V4TWN9"/>